<dbReference type="PRINTS" id="PR01415">
    <property type="entry name" value="ANKYRIN"/>
</dbReference>
<protein>
    <submittedName>
        <fullName evidence="5">Uncharacterized protein</fullName>
    </submittedName>
</protein>
<evidence type="ECO:0000313" key="5">
    <source>
        <dbReference type="EMBL" id="CEK52597.1"/>
    </source>
</evidence>
<dbReference type="PROSITE" id="PS50088">
    <property type="entry name" value="ANK_REPEAT"/>
    <property type="match status" value="4"/>
</dbReference>
<name>A0A0B6Y8D8_9EUPU</name>
<feature type="region of interest" description="Disordered" evidence="4">
    <location>
        <begin position="65"/>
        <end position="90"/>
    </location>
</feature>
<gene>
    <name evidence="5" type="primary">ORF17352</name>
</gene>
<dbReference type="SUPFAM" id="SSF48403">
    <property type="entry name" value="Ankyrin repeat"/>
    <property type="match status" value="1"/>
</dbReference>
<proteinExistence type="predicted"/>
<feature type="repeat" description="ANK" evidence="3">
    <location>
        <begin position="206"/>
        <end position="228"/>
    </location>
</feature>
<dbReference type="InterPro" id="IPR051070">
    <property type="entry name" value="NF-kappa-B_inhibitor"/>
</dbReference>
<reference evidence="5" key="1">
    <citation type="submission" date="2014-12" db="EMBL/GenBank/DDBJ databases">
        <title>Insight into the proteome of Arion vulgaris.</title>
        <authorList>
            <person name="Aradska J."/>
            <person name="Bulat T."/>
            <person name="Smidak R."/>
            <person name="Sarate P."/>
            <person name="Gangsoo J."/>
            <person name="Sialana F."/>
            <person name="Bilban M."/>
            <person name="Lubec G."/>
        </authorList>
    </citation>
    <scope>NUCLEOTIDE SEQUENCE</scope>
    <source>
        <tissue evidence="5">Skin</tissue>
    </source>
</reference>
<feature type="compositionally biased region" description="Polar residues" evidence="4">
    <location>
        <begin position="373"/>
        <end position="391"/>
    </location>
</feature>
<dbReference type="Gene3D" id="1.25.40.20">
    <property type="entry name" value="Ankyrin repeat-containing domain"/>
    <property type="match status" value="1"/>
</dbReference>
<evidence type="ECO:0000256" key="1">
    <source>
        <dbReference type="ARBA" id="ARBA00022737"/>
    </source>
</evidence>
<sequence>MEDIEADCEGYRYADEGRLRPFHSDISKKHNMEEHVDSGLGSIGYLSADLNSLSLSEDLKDSSQSQVSLENFRSKPNVSSTSSGCKESDRFDSGLDNEILIEFADIAKTETEHDDCHWVSPHFSTEQIVVMFTEDEDGDNDLHMSIIHGIPEVAMQIIGLVPDWDWLNQTNNLSQTPLHIAVLTRQVSVVRRLICAGASVDVRDLSGNTPLHNACRLGYDDVVRTLMRPVELKETLQNKYDTPQQRLPQDLESRNYEGLTCLHLAAIGGHINIMQLLLSAGANVNAAEGKSGRTVLHFAADWGNIAMVGYLLSQRNIDLNARTYAGLTPMLLAQGRQNSEVVSELLNSGALYETWLLSEESDGDISDEELTEESTSGRPYPVTSQRIYHHS</sequence>
<feature type="region of interest" description="Disordered" evidence="4">
    <location>
        <begin position="363"/>
        <end position="391"/>
    </location>
</feature>
<dbReference type="PROSITE" id="PS50297">
    <property type="entry name" value="ANK_REP_REGION"/>
    <property type="match status" value="3"/>
</dbReference>
<evidence type="ECO:0000256" key="3">
    <source>
        <dbReference type="PROSITE-ProRule" id="PRU00023"/>
    </source>
</evidence>
<keyword evidence="1" id="KW-0677">Repeat</keyword>
<dbReference type="EMBL" id="HACG01005732">
    <property type="protein sequence ID" value="CEK52597.1"/>
    <property type="molecule type" value="Transcribed_RNA"/>
</dbReference>
<evidence type="ECO:0000256" key="2">
    <source>
        <dbReference type="ARBA" id="ARBA00023043"/>
    </source>
</evidence>
<dbReference type="GO" id="GO:0071356">
    <property type="term" value="P:cellular response to tumor necrosis factor"/>
    <property type="evidence" value="ECO:0007669"/>
    <property type="project" value="TreeGrafter"/>
</dbReference>
<feature type="compositionally biased region" description="Acidic residues" evidence="4">
    <location>
        <begin position="363"/>
        <end position="372"/>
    </location>
</feature>
<dbReference type="AlphaFoldDB" id="A0A0B6Y8D8"/>
<dbReference type="PANTHER" id="PTHR46680:SF3">
    <property type="entry name" value="NF-KAPPA-B INHIBITOR CACTUS"/>
    <property type="match status" value="1"/>
</dbReference>
<evidence type="ECO:0000256" key="4">
    <source>
        <dbReference type="SAM" id="MobiDB-lite"/>
    </source>
</evidence>
<feature type="repeat" description="ANK" evidence="3">
    <location>
        <begin position="173"/>
        <end position="205"/>
    </location>
</feature>
<accession>A0A0B6Y8D8</accession>
<dbReference type="Pfam" id="PF12796">
    <property type="entry name" value="Ank_2"/>
    <property type="match status" value="2"/>
</dbReference>
<dbReference type="InterPro" id="IPR036770">
    <property type="entry name" value="Ankyrin_rpt-contain_sf"/>
</dbReference>
<feature type="repeat" description="ANK" evidence="3">
    <location>
        <begin position="257"/>
        <end position="289"/>
    </location>
</feature>
<dbReference type="SMART" id="SM00248">
    <property type="entry name" value="ANK"/>
    <property type="match status" value="6"/>
</dbReference>
<organism evidence="5">
    <name type="scientific">Arion vulgaris</name>
    <dbReference type="NCBI Taxonomy" id="1028688"/>
    <lineage>
        <taxon>Eukaryota</taxon>
        <taxon>Metazoa</taxon>
        <taxon>Spiralia</taxon>
        <taxon>Lophotrochozoa</taxon>
        <taxon>Mollusca</taxon>
        <taxon>Gastropoda</taxon>
        <taxon>Heterobranchia</taxon>
        <taxon>Euthyneura</taxon>
        <taxon>Panpulmonata</taxon>
        <taxon>Eupulmonata</taxon>
        <taxon>Stylommatophora</taxon>
        <taxon>Helicina</taxon>
        <taxon>Arionoidea</taxon>
        <taxon>Arionidae</taxon>
        <taxon>Arion</taxon>
    </lineage>
</organism>
<dbReference type="PANTHER" id="PTHR46680">
    <property type="entry name" value="NF-KAPPA-B INHIBITOR ALPHA"/>
    <property type="match status" value="1"/>
</dbReference>
<feature type="compositionally biased region" description="Polar residues" evidence="4">
    <location>
        <begin position="66"/>
        <end position="85"/>
    </location>
</feature>
<dbReference type="GO" id="GO:0005829">
    <property type="term" value="C:cytosol"/>
    <property type="evidence" value="ECO:0007669"/>
    <property type="project" value="TreeGrafter"/>
</dbReference>
<keyword evidence="2 3" id="KW-0040">ANK repeat</keyword>
<dbReference type="GO" id="GO:0051059">
    <property type="term" value="F:NF-kappaB binding"/>
    <property type="evidence" value="ECO:0007669"/>
    <property type="project" value="TreeGrafter"/>
</dbReference>
<dbReference type="InterPro" id="IPR002110">
    <property type="entry name" value="Ankyrin_rpt"/>
</dbReference>
<feature type="repeat" description="ANK" evidence="3">
    <location>
        <begin position="291"/>
        <end position="324"/>
    </location>
</feature>